<evidence type="ECO:0000256" key="13">
    <source>
        <dbReference type="ARBA" id="ARBA00037200"/>
    </source>
</evidence>
<dbReference type="FunCoup" id="H0VWR7">
    <property type="interactions" value="60"/>
</dbReference>
<dbReference type="HOGENOM" id="CLU_014364_3_0_1"/>
<evidence type="ECO:0000313" key="35">
    <source>
        <dbReference type="Ensembl" id="ENSCPOP00000015145.2"/>
    </source>
</evidence>
<keyword evidence="4 32" id="KW-0645">Protease</keyword>
<dbReference type="GO" id="GO:0003081">
    <property type="term" value="P:regulation of systemic arterial blood pressure by renin-angiotensin"/>
    <property type="evidence" value="ECO:0007669"/>
    <property type="project" value="TreeGrafter"/>
</dbReference>
<comment type="catalytic activity">
    <reaction evidence="20">
        <text>Met-enkephalin + H2O = L-phenylalanyl-L-methionine + L-tyrosylglycylglycine</text>
        <dbReference type="Rhea" id="RHEA:71483"/>
        <dbReference type="ChEBI" id="CHEBI:15377"/>
        <dbReference type="ChEBI" id="CHEBI:189868"/>
        <dbReference type="ChEBI" id="CHEBI:190708"/>
        <dbReference type="ChEBI" id="CHEBI:190709"/>
    </reaction>
    <physiologicalReaction direction="left-to-right" evidence="20">
        <dbReference type="Rhea" id="RHEA:71484"/>
    </physiologicalReaction>
</comment>
<dbReference type="Pfam" id="PF01401">
    <property type="entry name" value="Peptidase_M2"/>
    <property type="match status" value="1"/>
</dbReference>
<evidence type="ECO:0000256" key="3">
    <source>
        <dbReference type="ARBA" id="ARBA00022645"/>
    </source>
</evidence>
<comment type="catalytic activity">
    <reaction evidence="25">
        <text>substance P + H2O = substance P(1-9) + L-Leu-L-Met-NH2</text>
        <dbReference type="Rhea" id="RHEA:71459"/>
        <dbReference type="ChEBI" id="CHEBI:15377"/>
        <dbReference type="ChEBI" id="CHEBI:190692"/>
        <dbReference type="ChEBI" id="CHEBI:190693"/>
        <dbReference type="ChEBI" id="CHEBI:190700"/>
    </reaction>
    <physiologicalReaction direction="left-to-right" evidence="25">
        <dbReference type="Rhea" id="RHEA:71460"/>
    </physiologicalReaction>
</comment>
<reference evidence="35" key="2">
    <citation type="submission" date="2025-08" db="UniProtKB">
        <authorList>
            <consortium name="Ensembl"/>
        </authorList>
    </citation>
    <scope>IDENTIFICATION</scope>
    <source>
        <strain evidence="35">2N</strain>
    </source>
</reference>
<dbReference type="PROSITE" id="PS52011">
    <property type="entry name" value="PEPTIDASE_M2"/>
    <property type="match status" value="1"/>
</dbReference>
<evidence type="ECO:0000256" key="25">
    <source>
        <dbReference type="ARBA" id="ARBA00049470"/>
    </source>
</evidence>
<dbReference type="EC" id="3.4.-.-" evidence="32"/>
<evidence type="ECO:0000313" key="36">
    <source>
        <dbReference type="Proteomes" id="UP000005447"/>
    </source>
</evidence>
<dbReference type="OMA" id="SMMERPA"/>
<feature type="chain" id="PRO_5012135675" description="Angiotensin-converting enzyme" evidence="34">
    <location>
        <begin position="32"/>
        <end position="718"/>
    </location>
</feature>
<sequence length="718" mass="82965">MGTSWTHPGSSLLVILCYGQLLSWLRIVGDASVTTDLKENVTGPWVGTGSYNPLPAAVPYNETEAKRFLEYYEQTANTVLKEFVEATWNYVTNITKPNREQMLQKELERSYFMKHFGTQAHLFNITQIQDPTVKRMLSKLQDIGKAALPYDDLWEYNKLVAYMETTYSLAQVCLDEGPCMTLEPGEYLEEVMATSRDHKELLWAWEGWRDSVGRQLRPIFWRYVQLSNKAAQLNGYKDMGQLWRAKYESDTLEQDMEQIYQELQPLYLNLHAYVRRALYRHYGPELISLRGPIPAHLLGDMWAQSWDNILDMVLPFPKKPPIDITRIMKQQVSHWRPEKMFEEADKFFTSLGMLSVPPDFWKKSMLERPTDGRSVECQTSAWDFYSGNDFRIKKCTEVTIEDLLSVFHQMGHIQYFMQYQNLSVIFREGANPAFEEAVGAMVTLSASSHRHLFSTGLISLRQQDSEEEVNYLIGMALEKIAFIPFSYLMDLFRWRVFDGTIDKNIYNQEWWNLRLKYQGLCPPVSRTEDDFDPAAKFHVAANVPYMQYFLSTVLQFQLHEALCNASGYVGPLHQCDIYSSKIAGRILGHALKLGSSKPWPEVLKELTGQANMSTSALMTYFKPLLNWLVIENVRQGEILGWPDYTCPCSEKQSLDDDSMILSTQPDTYFLGVPMEPRKATRRQWILLGLCLILLLCTISLSIRIFAHNHKKSSGMRAD</sequence>
<keyword evidence="5 28" id="KW-0479">Metal-binding</keyword>
<comment type="catalytic activity">
    <reaction evidence="19">
        <text>angiotensin I + H2O = L-histidyl-L-leucine + angiotensin II</text>
        <dbReference type="Rhea" id="RHEA:63560"/>
        <dbReference type="ChEBI" id="CHEBI:15377"/>
        <dbReference type="ChEBI" id="CHEBI:58506"/>
        <dbReference type="ChEBI" id="CHEBI:147350"/>
        <dbReference type="ChEBI" id="CHEBI:147392"/>
        <dbReference type="EC" id="3.4.15.1"/>
    </reaction>
    <physiologicalReaction direction="left-to-right" evidence="19">
        <dbReference type="Rhea" id="RHEA:63561"/>
    </physiologicalReaction>
</comment>
<evidence type="ECO:0000256" key="17">
    <source>
        <dbReference type="ARBA" id="ARBA00047629"/>
    </source>
</evidence>
<keyword evidence="33" id="KW-0812">Transmembrane</keyword>
<dbReference type="CDD" id="cd06461">
    <property type="entry name" value="M2_ACE"/>
    <property type="match status" value="1"/>
</dbReference>
<dbReference type="GO" id="GO:1903522">
    <property type="term" value="P:regulation of blood circulation"/>
    <property type="evidence" value="ECO:0007669"/>
    <property type="project" value="UniProtKB-ARBA"/>
</dbReference>
<gene>
    <name evidence="35" type="primary">LOC100712658</name>
</gene>
<evidence type="ECO:0000256" key="8">
    <source>
        <dbReference type="ARBA" id="ARBA00022833"/>
    </source>
</evidence>
<dbReference type="EMBL" id="AAKN02026354">
    <property type="status" value="NOT_ANNOTATED_CDS"/>
    <property type="molecule type" value="Genomic_DNA"/>
</dbReference>
<reference evidence="36" key="1">
    <citation type="journal article" date="2011" name="Nature">
        <title>A high-resolution map of human evolutionary constraint using 29 mammals.</title>
        <authorList>
            <person name="Lindblad-Toh K."/>
            <person name="Garber M."/>
            <person name="Zuk O."/>
            <person name="Lin M.F."/>
            <person name="Parker B.J."/>
            <person name="Washietl S."/>
            <person name="Kheradpour P."/>
            <person name="Ernst J."/>
            <person name="Jordan G."/>
            <person name="Mauceli E."/>
            <person name="Ward L.D."/>
            <person name="Lowe C.B."/>
            <person name="Holloway A.K."/>
            <person name="Clamp M."/>
            <person name="Gnerre S."/>
            <person name="Alfoldi J."/>
            <person name="Beal K."/>
            <person name="Chang J."/>
            <person name="Clawson H."/>
            <person name="Cuff J."/>
            <person name="Di Palma F."/>
            <person name="Fitzgerald S."/>
            <person name="Flicek P."/>
            <person name="Guttman M."/>
            <person name="Hubisz M.J."/>
            <person name="Jaffe D.B."/>
            <person name="Jungreis I."/>
            <person name="Kent W.J."/>
            <person name="Kostka D."/>
            <person name="Lara M."/>
            <person name="Martins A.L."/>
            <person name="Massingham T."/>
            <person name="Moltke I."/>
            <person name="Raney B.J."/>
            <person name="Rasmussen M.D."/>
            <person name="Robinson J."/>
            <person name="Stark A."/>
            <person name="Vilella A.J."/>
            <person name="Wen J."/>
            <person name="Xie X."/>
            <person name="Zody M.C."/>
            <person name="Baldwin J."/>
            <person name="Bloom T."/>
            <person name="Chin C.W."/>
            <person name="Heiman D."/>
            <person name="Nicol R."/>
            <person name="Nusbaum C."/>
            <person name="Young S."/>
            <person name="Wilkinson J."/>
            <person name="Worley K.C."/>
            <person name="Kovar C.L."/>
            <person name="Muzny D.M."/>
            <person name="Gibbs R.A."/>
            <person name="Cree A."/>
            <person name="Dihn H.H."/>
            <person name="Fowler G."/>
            <person name="Jhangiani S."/>
            <person name="Joshi V."/>
            <person name="Lee S."/>
            <person name="Lewis L.R."/>
            <person name="Nazareth L.V."/>
            <person name="Okwuonu G."/>
            <person name="Santibanez J."/>
            <person name="Warren W.C."/>
            <person name="Mardis E.R."/>
            <person name="Weinstock G.M."/>
            <person name="Wilson R.K."/>
            <person name="Delehaunty K."/>
            <person name="Dooling D."/>
            <person name="Fronik C."/>
            <person name="Fulton L."/>
            <person name="Fulton B."/>
            <person name="Graves T."/>
            <person name="Minx P."/>
            <person name="Sodergren E."/>
            <person name="Birney E."/>
            <person name="Margulies E.H."/>
            <person name="Herrero J."/>
            <person name="Green E.D."/>
            <person name="Haussler D."/>
            <person name="Siepel A."/>
            <person name="Goldman N."/>
            <person name="Pollard K.S."/>
            <person name="Pedersen J.S."/>
            <person name="Lander E.S."/>
            <person name="Kellis M."/>
        </authorList>
    </citation>
    <scope>NUCLEOTIDE SEQUENCE [LARGE SCALE GENOMIC DNA]</scope>
    <source>
        <strain evidence="36">2N</strain>
    </source>
</reference>
<keyword evidence="8 28" id="KW-0862">Zinc</keyword>
<comment type="subunit">
    <text evidence="15">Monomer and homodimer; homodimerizes following binding to an inhibitor. Interacts with calmodulin (CALM1, CALM2 or CALM3); interaction takes place in the cytoplasmic region and regulates phosphorylation and proteolytic cleavage.</text>
</comment>
<keyword evidence="10 29" id="KW-1015">Disulfide bond</keyword>
<evidence type="ECO:0000256" key="15">
    <source>
        <dbReference type="ARBA" id="ARBA00046406"/>
    </source>
</evidence>
<keyword evidence="33" id="KW-1133">Transmembrane helix</keyword>
<evidence type="ECO:0000256" key="22">
    <source>
        <dbReference type="ARBA" id="ARBA00049116"/>
    </source>
</evidence>
<evidence type="ECO:0000256" key="11">
    <source>
        <dbReference type="ARBA" id="ARBA00023180"/>
    </source>
</evidence>
<evidence type="ECO:0000256" key="14">
    <source>
        <dbReference type="ARBA" id="ARBA00039858"/>
    </source>
</evidence>
<evidence type="ECO:0000256" key="27">
    <source>
        <dbReference type="PIRSR" id="PIRSR601548-2"/>
    </source>
</evidence>
<comment type="catalytic activity">
    <reaction evidence="18">
        <text>goralatide + H2O = N-acetyl-L-seryl-L-aspartate + L-lysyl-L-proline</text>
        <dbReference type="Rhea" id="RHEA:71455"/>
        <dbReference type="ChEBI" id="CHEBI:15377"/>
        <dbReference type="ChEBI" id="CHEBI:190701"/>
        <dbReference type="ChEBI" id="CHEBI:190702"/>
        <dbReference type="ChEBI" id="CHEBI:190703"/>
    </reaction>
    <physiologicalReaction direction="left-to-right" evidence="18">
        <dbReference type="Rhea" id="RHEA:71456"/>
    </physiologicalReaction>
</comment>
<feature type="binding site" evidence="30">
    <location>
        <position position="436"/>
    </location>
    <ligand>
        <name>Zn(2+)</name>
        <dbReference type="ChEBI" id="CHEBI:29105"/>
        <label>2</label>
        <note>catalytic</note>
    </ligand>
</feature>
<evidence type="ECO:0000256" key="9">
    <source>
        <dbReference type="ARBA" id="ARBA00023049"/>
    </source>
</evidence>
<comment type="catalytic activity">
    <reaction evidence="22">
        <text>substance P + H2O = substance P(1-8) + Gly-L-Leu-L-Met-NH2</text>
        <dbReference type="Rhea" id="RHEA:71463"/>
        <dbReference type="ChEBI" id="CHEBI:15377"/>
        <dbReference type="ChEBI" id="CHEBI:190692"/>
        <dbReference type="ChEBI" id="CHEBI:190694"/>
        <dbReference type="ChEBI" id="CHEBI:190699"/>
    </reaction>
    <physiologicalReaction direction="left-to-right" evidence="22">
        <dbReference type="Rhea" id="RHEA:71464"/>
    </physiologicalReaction>
</comment>
<evidence type="ECO:0000256" key="6">
    <source>
        <dbReference type="ARBA" id="ARBA00022729"/>
    </source>
</evidence>
<evidence type="ECO:0000256" key="31">
    <source>
        <dbReference type="PROSITE-ProRule" id="PRU01355"/>
    </source>
</evidence>
<dbReference type="Proteomes" id="UP000005447">
    <property type="component" value="Unassembled WGS sequence"/>
</dbReference>
<comment type="catalytic activity">
    <reaction evidence="12">
        <text>Release of a C-terminal dipeptide, oligopeptide-|-Xaa-Yaa, when Xaa is not Pro, and Yaa is neither Asp nor Glu. Thus, conversion of angiotensin I to angiotensin II, with increase in vasoconstrictor activity, but no action on angiotensin II.</text>
        <dbReference type="EC" id="3.4.15.1"/>
    </reaction>
</comment>
<comment type="catalytic activity">
    <reaction evidence="17">
        <text>substance P + H2O = L-Phe-L-Phe-Gly-L-Leu-L-Met-NH2 + substance P(1-6)</text>
        <dbReference type="Rhea" id="RHEA:71471"/>
        <dbReference type="ChEBI" id="CHEBI:15377"/>
        <dbReference type="ChEBI" id="CHEBI:190692"/>
        <dbReference type="ChEBI" id="CHEBI:190696"/>
        <dbReference type="ChEBI" id="CHEBI:190697"/>
    </reaction>
    <physiologicalReaction direction="left-to-right" evidence="17">
        <dbReference type="Rhea" id="RHEA:71472"/>
    </physiologicalReaction>
</comment>
<feature type="transmembrane region" description="Helical" evidence="33">
    <location>
        <begin position="684"/>
        <end position="706"/>
    </location>
</feature>
<comment type="catalytic activity">
    <reaction evidence="21">
        <text>Leu-enkephalin + H2O = L-tyrosylglycylglycine + L-phenylalanyl-L-leucine</text>
        <dbReference type="Rhea" id="RHEA:71487"/>
        <dbReference type="ChEBI" id="CHEBI:15377"/>
        <dbReference type="ChEBI" id="CHEBI:190689"/>
        <dbReference type="ChEBI" id="CHEBI:190708"/>
        <dbReference type="ChEBI" id="CHEBI:190710"/>
    </reaction>
    <physiologicalReaction direction="left-to-right" evidence="21">
        <dbReference type="Rhea" id="RHEA:71488"/>
    </physiologicalReaction>
</comment>
<name>H0VWR7_CAVPO</name>
<comment type="cofactor">
    <cofactor evidence="32">
        <name>Zn(2+)</name>
        <dbReference type="ChEBI" id="CHEBI:29105"/>
    </cofactor>
    <text evidence="32">Binds 1 zinc ion per subunit.</text>
</comment>
<evidence type="ECO:0000256" key="5">
    <source>
        <dbReference type="ARBA" id="ARBA00022723"/>
    </source>
</evidence>
<evidence type="ECO:0000256" key="2">
    <source>
        <dbReference type="ARBA" id="ARBA00008139"/>
    </source>
</evidence>
<evidence type="ECO:0000256" key="24">
    <source>
        <dbReference type="ARBA" id="ARBA00049305"/>
    </source>
</evidence>
<comment type="catalytic activity">
    <reaction evidence="23">
        <text>neurotensin + H2O = neurotensin(1-11) + L-isoleucyl-L-leucine</text>
        <dbReference type="Rhea" id="RHEA:71475"/>
        <dbReference type="ChEBI" id="CHEBI:15377"/>
        <dbReference type="ChEBI" id="CHEBI:147362"/>
        <dbReference type="ChEBI" id="CHEBI:190704"/>
        <dbReference type="ChEBI" id="CHEBI:190706"/>
    </reaction>
    <physiologicalReaction direction="left-to-right" evidence="23">
        <dbReference type="Rhea" id="RHEA:71476"/>
    </physiologicalReaction>
</comment>
<evidence type="ECO:0000256" key="4">
    <source>
        <dbReference type="ARBA" id="ARBA00022670"/>
    </source>
</evidence>
<feature type="binding site" evidence="30">
    <location>
        <position position="408"/>
    </location>
    <ligand>
        <name>Zn(2+)</name>
        <dbReference type="ChEBI" id="CHEBI:29105"/>
        <label>2</label>
        <note>catalytic</note>
    </ligand>
</feature>
<accession>H0VWR7</accession>
<comment type="catalytic activity">
    <reaction evidence="16">
        <text>Met-enkephalin-Arg-Phe + H2O = L-arginyl-L-phenylalanine + Met-enkephalin</text>
        <dbReference type="Rhea" id="RHEA:70675"/>
        <dbReference type="ChEBI" id="CHEBI:15377"/>
        <dbReference type="ChEBI" id="CHEBI:189868"/>
        <dbReference type="ChEBI" id="CHEBI:189869"/>
        <dbReference type="ChEBI" id="CHEBI:189870"/>
    </reaction>
    <physiologicalReaction direction="left-to-right" evidence="16">
        <dbReference type="Rhea" id="RHEA:70676"/>
    </physiologicalReaction>
</comment>
<dbReference type="GO" id="GO:0003084">
    <property type="term" value="P:positive regulation of systemic arterial blood pressure"/>
    <property type="evidence" value="ECO:0007669"/>
    <property type="project" value="TreeGrafter"/>
</dbReference>
<dbReference type="PRINTS" id="PR00791">
    <property type="entry name" value="PEPDIPTASEA"/>
</dbReference>
<evidence type="ECO:0000256" key="29">
    <source>
        <dbReference type="PIRSR" id="PIRSR601548-4"/>
    </source>
</evidence>
<dbReference type="Ensembl" id="ENSCPOT00000021372.2">
    <property type="protein sequence ID" value="ENSCPOP00000015145.2"/>
    <property type="gene ID" value="ENSCPOG00000024860.2"/>
</dbReference>
<dbReference type="PANTHER" id="PTHR10514:SF41">
    <property type="entry name" value="ANGIOTENSIN-CONVERTING ENZYME-LIKE PROTEIN ACE3"/>
    <property type="match status" value="1"/>
</dbReference>
<dbReference type="Gene3D" id="1.10.1370.30">
    <property type="match status" value="1"/>
</dbReference>
<dbReference type="SUPFAM" id="SSF55486">
    <property type="entry name" value="Metalloproteases ('zincins'), catalytic domain"/>
    <property type="match status" value="1"/>
</dbReference>
<feature type="disulfide bond" evidence="29">
    <location>
        <begin position="173"/>
        <end position="179"/>
    </location>
</feature>
<evidence type="ECO:0000256" key="16">
    <source>
        <dbReference type="ARBA" id="ARBA00047529"/>
    </source>
</evidence>
<evidence type="ECO:0000256" key="10">
    <source>
        <dbReference type="ARBA" id="ARBA00023157"/>
    </source>
</evidence>
<keyword evidence="33" id="KW-0472">Membrane</keyword>
<dbReference type="GO" id="GO:0046872">
    <property type="term" value="F:metal ion binding"/>
    <property type="evidence" value="ECO:0007669"/>
    <property type="project" value="UniProtKB-KW"/>
</dbReference>
<evidence type="ECO:0000256" key="34">
    <source>
        <dbReference type="SAM" id="SignalP"/>
    </source>
</evidence>
<proteinExistence type="inferred from homology"/>
<organism evidence="35 36">
    <name type="scientific">Cavia porcellus</name>
    <name type="common">Guinea pig</name>
    <dbReference type="NCBI Taxonomy" id="10141"/>
    <lineage>
        <taxon>Eukaryota</taxon>
        <taxon>Metazoa</taxon>
        <taxon>Chordata</taxon>
        <taxon>Craniata</taxon>
        <taxon>Vertebrata</taxon>
        <taxon>Euteleostomi</taxon>
        <taxon>Mammalia</taxon>
        <taxon>Eutheria</taxon>
        <taxon>Euarchontoglires</taxon>
        <taxon>Glires</taxon>
        <taxon>Rodentia</taxon>
        <taxon>Hystricomorpha</taxon>
        <taxon>Caviidae</taxon>
        <taxon>Cavia</taxon>
    </lineage>
</organism>
<evidence type="ECO:0000256" key="26">
    <source>
        <dbReference type="PIRSR" id="PIRSR601548-10"/>
    </source>
</evidence>
<evidence type="ECO:0000256" key="18">
    <source>
        <dbReference type="ARBA" id="ARBA00047642"/>
    </source>
</evidence>
<dbReference type="GO" id="GO:0006508">
    <property type="term" value="P:proteolysis"/>
    <property type="evidence" value="ECO:0007669"/>
    <property type="project" value="UniProtKB-KW"/>
</dbReference>
<feature type="binding site" evidence="28">
    <location>
        <position position="408"/>
    </location>
    <ligand>
        <name>Zn(2+)</name>
        <dbReference type="ChEBI" id="CHEBI:29105"/>
        <label>1</label>
        <note>catalytic</note>
    </ligand>
</feature>
<comment type="caution">
    <text evidence="31">Lacks conserved residue(s) required for the propagation of feature annotation.</text>
</comment>
<evidence type="ECO:0000256" key="30">
    <source>
        <dbReference type="PIRSR" id="PIRSR601548-8"/>
    </source>
</evidence>
<evidence type="ECO:0000256" key="7">
    <source>
        <dbReference type="ARBA" id="ARBA00022801"/>
    </source>
</evidence>
<feature type="binding site" evidence="30">
    <location>
        <position position="412"/>
    </location>
    <ligand>
        <name>Zn(2+)</name>
        <dbReference type="ChEBI" id="CHEBI:29105"/>
        <label>2</label>
        <note>catalytic</note>
    </ligand>
</feature>
<evidence type="ECO:0000256" key="28">
    <source>
        <dbReference type="PIRSR" id="PIRSR601548-3"/>
    </source>
</evidence>
<feature type="disulfide bond" evidence="29">
    <location>
        <begin position="563"/>
        <end position="575"/>
    </location>
</feature>
<comment type="catalytic activity">
    <reaction evidence="24">
        <text>bradykinin + H2O = L-Phe-L-Arg + bradykinin(1-7)</text>
        <dbReference type="Rhea" id="RHEA:71451"/>
        <dbReference type="ChEBI" id="CHEBI:15377"/>
        <dbReference type="ChEBI" id="CHEBI:132988"/>
        <dbReference type="ChEBI" id="CHEBI:133147"/>
        <dbReference type="ChEBI" id="CHEBI:147352"/>
    </reaction>
    <physiologicalReaction direction="left-to-right" evidence="24">
        <dbReference type="Rhea" id="RHEA:71452"/>
    </physiologicalReaction>
</comment>
<evidence type="ECO:0000256" key="20">
    <source>
        <dbReference type="ARBA" id="ARBA00048012"/>
    </source>
</evidence>
<keyword evidence="3 32" id="KW-0121">Carboxypeptidase</keyword>
<dbReference type="AlphaFoldDB" id="H0VWR7"/>
<dbReference type="GO" id="GO:0005886">
    <property type="term" value="C:plasma membrane"/>
    <property type="evidence" value="ECO:0007669"/>
    <property type="project" value="TreeGrafter"/>
</dbReference>
<comment type="function">
    <text evidence="13">Soluble form that is released in blood plasma and other body fluids following proteolytic cleavage in the juxtamembrane stalk region.</text>
</comment>
<dbReference type="GO" id="GO:0008241">
    <property type="term" value="F:peptidyl-dipeptidase activity"/>
    <property type="evidence" value="ECO:0007669"/>
    <property type="project" value="UniProtKB-EC"/>
</dbReference>
<dbReference type="GO" id="GO:0004180">
    <property type="term" value="F:carboxypeptidase activity"/>
    <property type="evidence" value="ECO:0007669"/>
    <property type="project" value="UniProtKB-KW"/>
</dbReference>
<dbReference type="Bgee" id="ENSCPOG00000024860">
    <property type="expression patterns" value="Expressed in testis"/>
</dbReference>
<evidence type="ECO:0000256" key="23">
    <source>
        <dbReference type="ARBA" id="ARBA00049273"/>
    </source>
</evidence>
<feature type="glycosylation site" description="N-linked (GlcNAc...) asparagine; partial" evidence="26">
    <location>
        <position position="611"/>
    </location>
</feature>
<keyword evidence="9 32" id="KW-0482">Metalloprotease</keyword>
<dbReference type="InParanoid" id="H0VWR7"/>
<dbReference type="GO" id="GO:0008237">
    <property type="term" value="F:metallopeptidase activity"/>
    <property type="evidence" value="ECO:0007669"/>
    <property type="project" value="UniProtKB-KW"/>
</dbReference>
<reference evidence="35" key="3">
    <citation type="submission" date="2025-09" db="UniProtKB">
        <authorList>
            <consortium name="Ensembl"/>
        </authorList>
    </citation>
    <scope>IDENTIFICATION</scope>
    <source>
        <strain evidence="35">2N</strain>
    </source>
</reference>
<dbReference type="eggNOG" id="KOG3690">
    <property type="taxonomic scope" value="Eukaryota"/>
</dbReference>
<evidence type="ECO:0000256" key="33">
    <source>
        <dbReference type="SAM" id="Phobius"/>
    </source>
</evidence>
<comment type="cofactor">
    <cofactor evidence="1">
        <name>chloride</name>
        <dbReference type="ChEBI" id="CHEBI:17996"/>
    </cofactor>
</comment>
<feature type="binding site" evidence="28">
    <location>
        <position position="412"/>
    </location>
    <ligand>
        <name>Zn(2+)</name>
        <dbReference type="ChEBI" id="CHEBI:29105"/>
        <label>1</label>
        <note>catalytic</note>
    </ligand>
</feature>
<protein>
    <recommendedName>
        <fullName evidence="14 32">Angiotensin-converting enzyme</fullName>
        <ecNumber evidence="32">3.4.-.-</ecNumber>
    </recommendedName>
</protein>
<evidence type="ECO:0000256" key="32">
    <source>
        <dbReference type="RuleBase" id="RU361144"/>
    </source>
</evidence>
<dbReference type="PANTHER" id="PTHR10514">
    <property type="entry name" value="ANGIOTENSIN-CONVERTING ENZYME"/>
    <property type="match status" value="1"/>
</dbReference>
<evidence type="ECO:0000256" key="21">
    <source>
        <dbReference type="ARBA" id="ARBA00048231"/>
    </source>
</evidence>
<keyword evidence="11 26" id="KW-0325">Glycoprotein</keyword>
<evidence type="ECO:0000256" key="19">
    <source>
        <dbReference type="ARBA" id="ARBA00047862"/>
    </source>
</evidence>
<dbReference type="VEuPathDB" id="HostDB:ENSCPOG00000024860"/>
<dbReference type="GeneTree" id="ENSGT00940000163921"/>
<comment type="similarity">
    <text evidence="2 31 32">Belongs to the peptidase M2 family.</text>
</comment>
<keyword evidence="6 34" id="KW-0732">Signal</keyword>
<dbReference type="FunFam" id="1.10.1370.30:FF:000004">
    <property type="entry name" value="Angiotensin-converting enzyme"/>
    <property type="match status" value="1"/>
</dbReference>
<feature type="binding site" evidence="28">
    <location>
        <position position="436"/>
    </location>
    <ligand>
        <name>Zn(2+)</name>
        <dbReference type="ChEBI" id="CHEBI:29105"/>
        <label>1</label>
        <note>catalytic</note>
    </ligand>
</feature>
<evidence type="ECO:0000256" key="12">
    <source>
        <dbReference type="ARBA" id="ARBA00036868"/>
    </source>
</evidence>
<evidence type="ECO:0000256" key="1">
    <source>
        <dbReference type="ARBA" id="ARBA00001923"/>
    </source>
</evidence>
<feature type="glycosylation site" description="N-linked (GlcNAc...) asparagine" evidence="26">
    <location>
        <position position="93"/>
    </location>
</feature>
<dbReference type="STRING" id="10141.ENSCPOP00000015145"/>
<keyword evidence="7 32" id="KW-0378">Hydrolase</keyword>
<feature type="disulfide bond" evidence="29 31">
    <location>
        <begin position="377"/>
        <end position="395"/>
    </location>
</feature>
<keyword evidence="36" id="KW-1185">Reference proteome</keyword>
<dbReference type="InterPro" id="IPR001548">
    <property type="entry name" value="Peptidase_M2"/>
</dbReference>
<feature type="signal peptide" evidence="34">
    <location>
        <begin position="1"/>
        <end position="31"/>
    </location>
</feature>
<feature type="binding site" evidence="27">
    <location>
        <position position="247"/>
    </location>
    <ligand>
        <name>chloride</name>
        <dbReference type="ChEBI" id="CHEBI:17996"/>
        <label>1</label>
    </ligand>
</feature>